<name>A0ACC0UI38_9AGAM</name>
<accession>A0ACC0UI38</accession>
<proteinExistence type="predicted"/>
<organism evidence="1 2">
    <name type="scientific">Russula earlei</name>
    <dbReference type="NCBI Taxonomy" id="71964"/>
    <lineage>
        <taxon>Eukaryota</taxon>
        <taxon>Fungi</taxon>
        <taxon>Dikarya</taxon>
        <taxon>Basidiomycota</taxon>
        <taxon>Agaricomycotina</taxon>
        <taxon>Agaricomycetes</taxon>
        <taxon>Russulales</taxon>
        <taxon>Russulaceae</taxon>
        <taxon>Russula</taxon>
    </lineage>
</organism>
<protein>
    <submittedName>
        <fullName evidence="1">STE like transcription factor-domain-containing protein</fullName>
    </submittedName>
</protein>
<comment type="caution">
    <text evidence="1">The sequence shown here is derived from an EMBL/GenBank/DDBJ whole genome shotgun (WGS) entry which is preliminary data.</text>
</comment>
<gene>
    <name evidence="1" type="ORF">F5148DRAFT_1281031</name>
</gene>
<dbReference type="Proteomes" id="UP001207468">
    <property type="component" value="Unassembled WGS sequence"/>
</dbReference>
<evidence type="ECO:0000313" key="1">
    <source>
        <dbReference type="EMBL" id="KAI9511223.1"/>
    </source>
</evidence>
<sequence length="911" mass="99111">MDLPSSSSSHYVPQHTYHYTQQPSDIPSSALFAPENFGPPCHYRPQSLPADPIPSSDLSATTITPAPLEDEDHDLVLLSNLSDLPPSSIQGFQNNHDGGALSRPLTHQEQDRLANLDRLKFFLATAPSAWSGCTTIPDMNADHPTHPNAAHPALNRFLLPNQEYVTCVFWNGLYHITGTDIVRALVFRFEAFGRPVRNMKKFEEGVFSDLRNLKPGVDASLEEPKSPFLDLLFKYQCIRTQKKQKVFYWFSVPHDRLFLDALERDLKREKMGQEPTTIVAGEPALSFTYDPKRSLYDQFSRAQKGDPDDDDTPGSDSADAGAVNKMINPADSIVGRSREDGSSSSEERSGEDARSRAGPNAAFLSMFCLPEGSPTYKRRRRRQPKMTRKSSEDISDNASSVGSVRQSLDDCQVAPSVGHMMGLSKNASDVFLAQANPRLGFPENILVMGASNSTTNGFGLSSEVDAIPRHPQRQNTFPLYEPQRSILGHTSSHPQALPGSRPSPYMLSGGSASHSSSSLPALSQKVNAFSCPLYSCGRLFKRLEHLKRHMRTHTMERPFSCPICRKRFSRSDNLTQHLRIHNRPGDAGAAAFDSGLFGDEESDADNEGLELLDDDSDFAVYASTRMVEVEVQGELPEEGLLPSAATAVRGTSHEHFPSTMANLQFAQSGTREQSGYHAVGTSSPWTTPLPSPGFRSPEASPAQVAQQINGSSAHYQPYPGSVAGSYGPLSAPPHKSAFDQATLYSQSLEHSQPSGSGPIRRHRSVTPSIAQNGELIRRPVTAAASMSDHRAPSPASRGFHPYASALASGHGPNSSTRSSPAGYHIPLEPTPLHQSQIPRAAEGPTQETVGFASIATPSLGFGLPNPSEPSSFAGMYLAESSSTLPAEPFYQAHVAPDYFNASHSEPQQVVM</sequence>
<dbReference type="EMBL" id="JAGFNK010000025">
    <property type="protein sequence ID" value="KAI9511223.1"/>
    <property type="molecule type" value="Genomic_DNA"/>
</dbReference>
<evidence type="ECO:0000313" key="2">
    <source>
        <dbReference type="Proteomes" id="UP001207468"/>
    </source>
</evidence>
<reference evidence="1" key="1">
    <citation type="submission" date="2021-03" db="EMBL/GenBank/DDBJ databases">
        <title>Evolutionary priming and transition to the ectomycorrhizal habit in an iconic lineage of mushroom-forming fungi: is preadaptation a requirement?</title>
        <authorList>
            <consortium name="DOE Joint Genome Institute"/>
            <person name="Looney B.P."/>
            <person name="Miyauchi S."/>
            <person name="Morin E."/>
            <person name="Drula E."/>
            <person name="Courty P.E."/>
            <person name="Chicoki N."/>
            <person name="Fauchery L."/>
            <person name="Kohler A."/>
            <person name="Kuo A."/>
            <person name="LaButti K."/>
            <person name="Pangilinan J."/>
            <person name="Lipzen A."/>
            <person name="Riley R."/>
            <person name="Andreopoulos W."/>
            <person name="He G."/>
            <person name="Johnson J."/>
            <person name="Barry K.W."/>
            <person name="Grigoriev I.V."/>
            <person name="Nagy L."/>
            <person name="Hibbett D."/>
            <person name="Henrissat B."/>
            <person name="Matheny P.B."/>
            <person name="Labbe J."/>
            <person name="Martin A.F."/>
        </authorList>
    </citation>
    <scope>NUCLEOTIDE SEQUENCE</scope>
    <source>
        <strain evidence="1">BPL698</strain>
    </source>
</reference>
<keyword evidence="2" id="KW-1185">Reference proteome</keyword>